<keyword evidence="5" id="KW-1185">Reference proteome</keyword>
<dbReference type="PIRSF" id="PIRSF005962">
    <property type="entry name" value="Pept_M20D_amidohydro"/>
    <property type="match status" value="1"/>
</dbReference>
<feature type="binding site" evidence="2">
    <location>
        <position position="112"/>
    </location>
    <ligand>
        <name>Mn(2+)</name>
        <dbReference type="ChEBI" id="CHEBI:29035"/>
        <label>2</label>
    </ligand>
</feature>
<sequence>MATLDIAKALDSIKDWQEESYVHLHKNPELSMQESETCDFIERELEKFGYKVQRIGGGVVGVLENGEGATVLFRADIDGLPVKENTGLDYASTITRTDENGNEVPAMHACGHDFHIMANLGAARVLSDNTDTWSGAHIALFQPGEETAAGAKSMVDDGLVDKLPKPDVAFGQHVLAGPMRAGQVGTHAGPILSTGASIKVTLHGKGSHGSMPHMGVDPVVLASSIVLRLQTVVSREINPFDMAVLTVGSIQAGSKSNIIPDTATLLINIRAYDMDVREQLLEGIKRVVNTECEASNCPQDPEFEVYDSYPLTDNSAEITEKVTKAFVEHFGEDRVMDCGEVSASEDFSFIPDAFGIDYCYWGFGGFEEDAQTYPNHNPAFGPVMEPTLRTGTEAAIVACMAWLKG</sequence>
<comment type="caution">
    <text evidence="4">The sequence shown here is derived from an EMBL/GenBank/DDBJ whole genome shotgun (WGS) entry which is preliminary data.</text>
</comment>
<name>S2VXR3_9ACTN</name>
<dbReference type="PANTHER" id="PTHR11014:SF63">
    <property type="entry name" value="METALLOPEPTIDASE, PUTATIVE (AFU_ORTHOLOGUE AFUA_6G09600)-RELATED"/>
    <property type="match status" value="1"/>
</dbReference>
<keyword evidence="2" id="KW-0464">Manganese</keyword>
<keyword evidence="1 4" id="KW-0378">Hydrolase</keyword>
<dbReference type="AlphaFoldDB" id="S2VXR3"/>
<evidence type="ECO:0000256" key="2">
    <source>
        <dbReference type="PIRSR" id="PIRSR005962-1"/>
    </source>
</evidence>
<dbReference type="InterPro" id="IPR002933">
    <property type="entry name" value="Peptidase_M20"/>
</dbReference>
<dbReference type="STRING" id="883161.HMPREF9306_01852"/>
<dbReference type="OrthoDB" id="9777385at2"/>
<feature type="binding site" evidence="2">
    <location>
        <position position="173"/>
    </location>
    <ligand>
        <name>Mn(2+)</name>
        <dbReference type="ChEBI" id="CHEBI:29035"/>
        <label>1</label>
    </ligand>
</feature>
<protein>
    <submittedName>
        <fullName evidence="4">Amidohydrolase</fullName>
    </submittedName>
</protein>
<proteinExistence type="predicted"/>
<dbReference type="GO" id="GO:0050118">
    <property type="term" value="F:N-acetyldiaminopimelate deacetylase activity"/>
    <property type="evidence" value="ECO:0007669"/>
    <property type="project" value="UniProtKB-ARBA"/>
</dbReference>
<dbReference type="NCBIfam" id="TIGR01891">
    <property type="entry name" value="amidohydrolases"/>
    <property type="match status" value="1"/>
</dbReference>
<dbReference type="Pfam" id="PF01546">
    <property type="entry name" value="Peptidase_M20"/>
    <property type="match status" value="1"/>
</dbReference>
<reference evidence="4 5" key="1">
    <citation type="submission" date="2013-04" db="EMBL/GenBank/DDBJ databases">
        <title>The Genome Sequence of Propionimicrobium lymphophilum ACS-093-V-SCH5.</title>
        <authorList>
            <consortium name="The Broad Institute Genomics Platform"/>
            <person name="Earl A."/>
            <person name="Ward D."/>
            <person name="Feldgarden M."/>
            <person name="Gevers D."/>
            <person name="Saerens B."/>
            <person name="Vaneechoutte M."/>
            <person name="Walker B."/>
            <person name="Young S."/>
            <person name="Zeng Q."/>
            <person name="Gargeya S."/>
            <person name="Fitzgerald M."/>
            <person name="Haas B."/>
            <person name="Abouelleil A."/>
            <person name="Allen A.W."/>
            <person name="Alvarado L."/>
            <person name="Arachchi H.M."/>
            <person name="Berlin A.M."/>
            <person name="Chapman S.B."/>
            <person name="Gainer-Dewar J."/>
            <person name="Goldberg J."/>
            <person name="Griggs A."/>
            <person name="Gujja S."/>
            <person name="Hansen M."/>
            <person name="Howarth C."/>
            <person name="Imamovic A."/>
            <person name="Ireland A."/>
            <person name="Larimer J."/>
            <person name="McCowan C."/>
            <person name="Murphy C."/>
            <person name="Pearson M."/>
            <person name="Poon T.W."/>
            <person name="Priest M."/>
            <person name="Roberts A."/>
            <person name="Saif S."/>
            <person name="Shea T."/>
            <person name="Sisk P."/>
            <person name="Sykes S."/>
            <person name="Wortman J."/>
            <person name="Nusbaum C."/>
            <person name="Birren B."/>
        </authorList>
    </citation>
    <scope>NUCLEOTIDE SEQUENCE [LARGE SCALE GENOMIC DNA]</scope>
    <source>
        <strain evidence="4 5">ACS-093-V-SCH5</strain>
    </source>
</reference>
<feature type="binding site" evidence="2">
    <location>
        <position position="146"/>
    </location>
    <ligand>
        <name>Mn(2+)</name>
        <dbReference type="ChEBI" id="CHEBI:29035"/>
        <label>2</label>
    </ligand>
</feature>
<dbReference type="InterPro" id="IPR011650">
    <property type="entry name" value="Peptidase_M20_dimer"/>
</dbReference>
<dbReference type="HOGENOM" id="CLU_023257_6_0_11"/>
<gene>
    <name evidence="4" type="ORF">HMPREF9306_01852</name>
</gene>
<evidence type="ECO:0000313" key="5">
    <source>
        <dbReference type="Proteomes" id="UP000014417"/>
    </source>
</evidence>
<dbReference type="GO" id="GO:0019877">
    <property type="term" value="P:diaminopimelate biosynthetic process"/>
    <property type="evidence" value="ECO:0007669"/>
    <property type="project" value="UniProtKB-ARBA"/>
</dbReference>
<dbReference type="PANTHER" id="PTHR11014">
    <property type="entry name" value="PEPTIDASE M20 FAMILY MEMBER"/>
    <property type="match status" value="1"/>
</dbReference>
<feature type="domain" description="Peptidase M20 dimerisation" evidence="3">
    <location>
        <begin position="196"/>
        <end position="293"/>
    </location>
</feature>
<dbReference type="InterPro" id="IPR036264">
    <property type="entry name" value="Bact_exopeptidase_dim_dom"/>
</dbReference>
<feature type="binding site" evidence="2">
    <location>
        <position position="376"/>
    </location>
    <ligand>
        <name>Mn(2+)</name>
        <dbReference type="ChEBI" id="CHEBI:29035"/>
        <label>2</label>
    </ligand>
</feature>
<dbReference type="SUPFAM" id="SSF55031">
    <property type="entry name" value="Bacterial exopeptidase dimerisation domain"/>
    <property type="match status" value="1"/>
</dbReference>
<dbReference type="InterPro" id="IPR017439">
    <property type="entry name" value="Amidohydrolase"/>
</dbReference>
<accession>S2VXR3</accession>
<evidence type="ECO:0000313" key="4">
    <source>
        <dbReference type="EMBL" id="EPD32283.1"/>
    </source>
</evidence>
<evidence type="ECO:0000259" key="3">
    <source>
        <dbReference type="Pfam" id="PF07687"/>
    </source>
</evidence>
<comment type="cofactor">
    <cofactor evidence="2">
        <name>Mn(2+)</name>
        <dbReference type="ChEBI" id="CHEBI:29035"/>
    </cofactor>
    <text evidence="2">The Mn(2+) ion enhances activity.</text>
</comment>
<dbReference type="PATRIC" id="fig|883161.3.peg.1839"/>
<dbReference type="SUPFAM" id="SSF53187">
    <property type="entry name" value="Zn-dependent exopeptidases"/>
    <property type="match status" value="1"/>
</dbReference>
<evidence type="ECO:0000256" key="1">
    <source>
        <dbReference type="ARBA" id="ARBA00022801"/>
    </source>
</evidence>
<dbReference type="Gene3D" id="3.30.70.360">
    <property type="match status" value="1"/>
</dbReference>
<dbReference type="FunFam" id="3.30.70.360:FF:000001">
    <property type="entry name" value="N-acetyldiaminopimelate deacetylase"/>
    <property type="match status" value="1"/>
</dbReference>
<dbReference type="EMBL" id="AGZR01000009">
    <property type="protein sequence ID" value="EPD32283.1"/>
    <property type="molecule type" value="Genomic_DNA"/>
</dbReference>
<organism evidence="4 5">
    <name type="scientific">Propionimicrobium lymphophilum ACS-093-V-SCH5</name>
    <dbReference type="NCBI Taxonomy" id="883161"/>
    <lineage>
        <taxon>Bacteria</taxon>
        <taxon>Bacillati</taxon>
        <taxon>Actinomycetota</taxon>
        <taxon>Actinomycetes</taxon>
        <taxon>Propionibacteriales</taxon>
        <taxon>Propionibacteriaceae</taxon>
        <taxon>Propionimicrobium</taxon>
    </lineage>
</organism>
<keyword evidence="2" id="KW-0479">Metal-binding</keyword>
<dbReference type="RefSeq" id="WP_016456658.1">
    <property type="nucleotide sequence ID" value="NZ_KE150269.1"/>
</dbReference>
<dbReference type="Proteomes" id="UP000014417">
    <property type="component" value="Unassembled WGS sequence"/>
</dbReference>
<dbReference type="GO" id="GO:0046872">
    <property type="term" value="F:metal ion binding"/>
    <property type="evidence" value="ECO:0007669"/>
    <property type="project" value="UniProtKB-KW"/>
</dbReference>
<dbReference type="Pfam" id="PF07687">
    <property type="entry name" value="M20_dimer"/>
    <property type="match status" value="1"/>
</dbReference>
<feature type="binding site" evidence="2">
    <location>
        <position position="110"/>
    </location>
    <ligand>
        <name>Mn(2+)</name>
        <dbReference type="ChEBI" id="CHEBI:29035"/>
        <label>2</label>
    </ligand>
</feature>
<dbReference type="Gene3D" id="3.40.630.10">
    <property type="entry name" value="Zn peptidases"/>
    <property type="match status" value="1"/>
</dbReference>